<feature type="coiled-coil region" evidence="1">
    <location>
        <begin position="28"/>
        <end position="98"/>
    </location>
</feature>
<protein>
    <submittedName>
        <fullName evidence="3">Putative CheA signal transduction histidine kinase</fullName>
    </submittedName>
</protein>
<organism evidence="3">
    <name type="scientific">Pseudomonas saudimassiliensis</name>
    <dbReference type="NCBI Taxonomy" id="1461581"/>
    <lineage>
        <taxon>Bacteria</taxon>
        <taxon>Pseudomonadati</taxon>
        <taxon>Pseudomonadota</taxon>
        <taxon>Gammaproteobacteria</taxon>
        <taxon>Pseudomonadales</taxon>
        <taxon>Pseudomonadaceae</taxon>
        <taxon>Pseudomonas</taxon>
    </lineage>
</organism>
<keyword evidence="3" id="KW-0808">Transferase</keyword>
<dbReference type="OrthoDB" id="6894071at2"/>
<dbReference type="PATRIC" id="fig|1461581.3.peg.1345"/>
<dbReference type="EMBL" id="LK391969">
    <property type="protein sequence ID" value="CEF26437.1"/>
    <property type="molecule type" value="Genomic_DNA"/>
</dbReference>
<name>A0A078MFF1_9PSED</name>
<keyword evidence="1" id="KW-0175">Coiled coil</keyword>
<proteinExistence type="predicted"/>
<dbReference type="EMBL" id="LM997413">
    <property type="protein sequence ID" value="CEA04132.1"/>
    <property type="molecule type" value="Genomic_DNA"/>
</dbReference>
<sequence length="171" mass="18946">MTGRTEDQKSARVPTPLHLLQVLARTLNEHLADACTQAEADANKALEKLDREQAKLQEKLAEAQEKLAARQQEGSKPVEKVTARIEELTASLATLDQARDDAQGYIRQLQQDVRQTLRLAKGLDRIDLQVTQAIEKRDNPTATPRSGNRQAPRRGRRKPGATTEAAPDPAE</sequence>
<evidence type="ECO:0000313" key="3">
    <source>
        <dbReference type="EMBL" id="CEA04132.1"/>
    </source>
</evidence>
<dbReference type="GO" id="GO:0016301">
    <property type="term" value="F:kinase activity"/>
    <property type="evidence" value="ECO:0007669"/>
    <property type="project" value="UniProtKB-KW"/>
</dbReference>
<dbReference type="RefSeq" id="WP_052508724.1">
    <property type="nucleotide sequence ID" value="NZ_LK391969.1"/>
</dbReference>
<accession>A0A078MFF1</accession>
<evidence type="ECO:0000256" key="2">
    <source>
        <dbReference type="SAM" id="MobiDB-lite"/>
    </source>
</evidence>
<gene>
    <name evidence="3" type="ORF">BN1049_01368</name>
</gene>
<feature type="compositionally biased region" description="Polar residues" evidence="2">
    <location>
        <begin position="140"/>
        <end position="149"/>
    </location>
</feature>
<keyword evidence="3" id="KW-0418">Kinase</keyword>
<feature type="region of interest" description="Disordered" evidence="2">
    <location>
        <begin position="131"/>
        <end position="171"/>
    </location>
</feature>
<reference evidence="3" key="1">
    <citation type="submission" date="2014-07" db="EMBL/GenBank/DDBJ databases">
        <authorList>
            <person name="Urmite Genomes Urmite Genomes"/>
        </authorList>
    </citation>
    <scope>NUCLEOTIDE SEQUENCE</scope>
    <source>
        <strain evidence="3">12M76_air</strain>
    </source>
</reference>
<dbReference type="AlphaFoldDB" id="A0A078MFF1"/>
<evidence type="ECO:0000256" key="1">
    <source>
        <dbReference type="SAM" id="Coils"/>
    </source>
</evidence>